<evidence type="ECO:0000313" key="1">
    <source>
        <dbReference type="EMBL" id="EHM53398.1"/>
    </source>
</evidence>
<protein>
    <submittedName>
        <fullName evidence="1">Uncharacterized protein</fullName>
    </submittedName>
</protein>
<organism evidence="1 2">
    <name type="scientific">Cardiobacterium valvarum F0432</name>
    <dbReference type="NCBI Taxonomy" id="797473"/>
    <lineage>
        <taxon>Bacteria</taxon>
        <taxon>Pseudomonadati</taxon>
        <taxon>Pseudomonadota</taxon>
        <taxon>Gammaproteobacteria</taxon>
        <taxon>Cardiobacteriales</taxon>
        <taxon>Cardiobacteriaceae</taxon>
        <taxon>Cardiobacterium</taxon>
    </lineage>
</organism>
<proteinExistence type="predicted"/>
<reference evidence="1 2" key="1">
    <citation type="submission" date="2011-08" db="EMBL/GenBank/DDBJ databases">
        <authorList>
            <person name="Weinstock G."/>
            <person name="Sodergren E."/>
            <person name="Clifton S."/>
            <person name="Fulton L."/>
            <person name="Fulton B."/>
            <person name="Courtney L."/>
            <person name="Fronick C."/>
            <person name="Harrison M."/>
            <person name="Strong C."/>
            <person name="Farmer C."/>
            <person name="Delahaunty K."/>
            <person name="Markovic C."/>
            <person name="Hall O."/>
            <person name="Minx P."/>
            <person name="Tomlinson C."/>
            <person name="Mitreva M."/>
            <person name="Hou S."/>
            <person name="Chen J."/>
            <person name="Wollam A."/>
            <person name="Pepin K.H."/>
            <person name="Johnson M."/>
            <person name="Bhonagiri V."/>
            <person name="Zhang X."/>
            <person name="Suruliraj S."/>
            <person name="Warren W."/>
            <person name="Chinwalla A."/>
            <person name="Mardis E.R."/>
            <person name="Wilson R.K."/>
        </authorList>
    </citation>
    <scope>NUCLEOTIDE SEQUENCE [LARGE SCALE GENOMIC DNA]</scope>
    <source>
        <strain evidence="1 2">F0432</strain>
    </source>
</reference>
<dbReference type="RefSeq" id="WP_006985756.1">
    <property type="nucleotide sequence ID" value="NZ_JH417935.1"/>
</dbReference>
<dbReference type="HOGENOM" id="CLU_151234_0_0_6"/>
<dbReference type="AlphaFoldDB" id="G9ZG42"/>
<dbReference type="Proteomes" id="UP000004750">
    <property type="component" value="Unassembled WGS sequence"/>
</dbReference>
<evidence type="ECO:0000313" key="2">
    <source>
        <dbReference type="Proteomes" id="UP000004750"/>
    </source>
</evidence>
<comment type="caution">
    <text evidence="1">The sequence shown here is derived from an EMBL/GenBank/DDBJ whole genome shotgun (WGS) entry which is preliminary data.</text>
</comment>
<accession>G9ZG42</accession>
<sequence>MMQVINLTQHTPTPAQAAEVVFVTLPDDVRAQVLDLITFAPAEVNYETLRERSDTLARIAANSGADYAMIGGAPFFQSHLENALLAQGVGFCYALSERVARDEVQADGSVRKVSVFEHAGFYFSPE</sequence>
<gene>
    <name evidence="1" type="ORF">HMPREF9080_01756</name>
</gene>
<name>G9ZG42_9GAMM</name>
<dbReference type="EMBL" id="AGCM01000101">
    <property type="protein sequence ID" value="EHM53398.1"/>
    <property type="molecule type" value="Genomic_DNA"/>
</dbReference>